<dbReference type="Gramene" id="OPUNC01G03970.3">
    <property type="protein sequence ID" value="OPUNC01G03970.3"/>
    <property type="gene ID" value="OPUNC01G03970"/>
</dbReference>
<evidence type="ECO:0000313" key="2">
    <source>
        <dbReference type="EnsemblPlants" id="OPUNC01G03970.3"/>
    </source>
</evidence>
<sequence>MEKVTKEGWVGGVLTTDRFTDGCDDSDGVGQMQRDMALERHWENGGRKAGENDMDPSSCVSEPAFDNRKYGTNVPRNAEKAVGFGP</sequence>
<evidence type="ECO:0000256" key="1">
    <source>
        <dbReference type="SAM" id="MobiDB-lite"/>
    </source>
</evidence>
<reference evidence="2" key="2">
    <citation type="submission" date="2018-05" db="EMBL/GenBank/DDBJ databases">
        <title>OpunRS2 (Oryza punctata Reference Sequence Version 2).</title>
        <authorList>
            <person name="Zhang J."/>
            <person name="Kudrna D."/>
            <person name="Lee S."/>
            <person name="Talag J."/>
            <person name="Welchert J."/>
            <person name="Wing R.A."/>
        </authorList>
    </citation>
    <scope>NUCLEOTIDE SEQUENCE [LARGE SCALE GENOMIC DNA]</scope>
</reference>
<dbReference type="AlphaFoldDB" id="A0A0E0JEH4"/>
<keyword evidence="3" id="KW-1185">Reference proteome</keyword>
<feature type="region of interest" description="Disordered" evidence="1">
    <location>
        <begin position="45"/>
        <end position="73"/>
    </location>
</feature>
<proteinExistence type="predicted"/>
<protein>
    <submittedName>
        <fullName evidence="2">Uncharacterized protein</fullName>
    </submittedName>
</protein>
<evidence type="ECO:0000313" key="3">
    <source>
        <dbReference type="Proteomes" id="UP000026962"/>
    </source>
</evidence>
<organism evidence="2">
    <name type="scientific">Oryza punctata</name>
    <name type="common">Red rice</name>
    <dbReference type="NCBI Taxonomy" id="4537"/>
    <lineage>
        <taxon>Eukaryota</taxon>
        <taxon>Viridiplantae</taxon>
        <taxon>Streptophyta</taxon>
        <taxon>Embryophyta</taxon>
        <taxon>Tracheophyta</taxon>
        <taxon>Spermatophyta</taxon>
        <taxon>Magnoliopsida</taxon>
        <taxon>Liliopsida</taxon>
        <taxon>Poales</taxon>
        <taxon>Poaceae</taxon>
        <taxon>BOP clade</taxon>
        <taxon>Oryzoideae</taxon>
        <taxon>Oryzeae</taxon>
        <taxon>Oryzinae</taxon>
        <taxon>Oryza</taxon>
    </lineage>
</organism>
<accession>A0A0E0JEH4</accession>
<dbReference type="HOGENOM" id="CLU_2501818_0_0_1"/>
<dbReference type="EnsemblPlants" id="OPUNC01G03970.3">
    <property type="protein sequence ID" value="OPUNC01G03970.3"/>
    <property type="gene ID" value="OPUNC01G03970"/>
</dbReference>
<name>A0A0E0JEH4_ORYPU</name>
<reference evidence="2" key="1">
    <citation type="submission" date="2015-04" db="UniProtKB">
        <authorList>
            <consortium name="EnsemblPlants"/>
        </authorList>
    </citation>
    <scope>IDENTIFICATION</scope>
</reference>
<dbReference type="Proteomes" id="UP000026962">
    <property type="component" value="Chromosome 1"/>
</dbReference>